<dbReference type="Proteomes" id="UP000501690">
    <property type="component" value="Linkage Group LG11"/>
</dbReference>
<keyword evidence="2" id="KW-1185">Reference proteome</keyword>
<evidence type="ECO:0000313" key="1">
    <source>
        <dbReference type="EMBL" id="QCE14595.1"/>
    </source>
</evidence>
<accession>A0A4D6NQP0</accession>
<evidence type="ECO:0000313" key="2">
    <source>
        <dbReference type="Proteomes" id="UP000501690"/>
    </source>
</evidence>
<proteinExistence type="predicted"/>
<sequence>MQVVKEKIMSLNATRKARQEAMAEEKDEKEIAKARYHLESRFNPTNMILASNTESGTEFLTQVVLPSHSCCVIEGFLCWKRFASWRFHKEVLVSRLDQVLDAKGTYPVSGRVIAPCVHTLQSLGTVTCASHQELQCSLHNPDIESKVMGIILYHESLISYDGCDEF</sequence>
<organism evidence="1 2">
    <name type="scientific">Vigna unguiculata</name>
    <name type="common">Cowpea</name>
    <dbReference type="NCBI Taxonomy" id="3917"/>
    <lineage>
        <taxon>Eukaryota</taxon>
        <taxon>Viridiplantae</taxon>
        <taxon>Streptophyta</taxon>
        <taxon>Embryophyta</taxon>
        <taxon>Tracheophyta</taxon>
        <taxon>Spermatophyta</taxon>
        <taxon>Magnoliopsida</taxon>
        <taxon>eudicotyledons</taxon>
        <taxon>Gunneridae</taxon>
        <taxon>Pentapetalae</taxon>
        <taxon>rosids</taxon>
        <taxon>fabids</taxon>
        <taxon>Fabales</taxon>
        <taxon>Fabaceae</taxon>
        <taxon>Papilionoideae</taxon>
        <taxon>50 kb inversion clade</taxon>
        <taxon>NPAAA clade</taxon>
        <taxon>indigoferoid/millettioid clade</taxon>
        <taxon>Phaseoleae</taxon>
        <taxon>Vigna</taxon>
    </lineage>
</organism>
<dbReference type="EMBL" id="CP039355">
    <property type="protein sequence ID" value="QCE14595.1"/>
    <property type="molecule type" value="Genomic_DNA"/>
</dbReference>
<dbReference type="AlphaFoldDB" id="A0A4D6NQP0"/>
<reference evidence="1 2" key="1">
    <citation type="submission" date="2019-04" db="EMBL/GenBank/DDBJ databases">
        <title>An improved genome assembly and genetic linkage map for asparagus bean, Vigna unguiculata ssp. sesquipedialis.</title>
        <authorList>
            <person name="Xia Q."/>
            <person name="Zhang R."/>
            <person name="Dong Y."/>
        </authorList>
    </citation>
    <scope>NUCLEOTIDE SEQUENCE [LARGE SCALE GENOMIC DNA]</scope>
    <source>
        <tissue evidence="1">Leaf</tissue>
    </source>
</reference>
<name>A0A4D6NQP0_VIGUN</name>
<protein>
    <submittedName>
        <fullName evidence="1">Uncharacterized protein</fullName>
    </submittedName>
</protein>
<gene>
    <name evidence="1" type="ORF">DEO72_LG11g1598</name>
</gene>